<sequence length="168" mass="19368">CFVSWSKVCQSKDTGVLAVRDPAQVNRASLLLLTWKLITSNEQWAHICRVRFLNNYTPKSHYITSSVWPGLKSNIQYIFYHSIWTVGNGRNIRFWSDKWLDSPIAEHWNIPPSLISDIELKVNDFIVNGTWCLPDYIQQKDPALAAKIQSITLPVDDIPDVLHWFLSA</sequence>
<keyword evidence="1" id="KW-0808">Transferase</keyword>
<protein>
    <submittedName>
        <fullName evidence="1">Reverse transcriptase</fullName>
    </submittedName>
</protein>
<feature type="non-terminal residue" evidence="1">
    <location>
        <position position="168"/>
    </location>
</feature>
<proteinExistence type="predicted"/>
<organism evidence="1">
    <name type="scientific">Medicago sativa</name>
    <name type="common">Alfalfa</name>
    <dbReference type="NCBI Taxonomy" id="3879"/>
    <lineage>
        <taxon>Eukaryota</taxon>
        <taxon>Viridiplantae</taxon>
        <taxon>Streptophyta</taxon>
        <taxon>Embryophyta</taxon>
        <taxon>Tracheophyta</taxon>
        <taxon>Spermatophyta</taxon>
        <taxon>Magnoliopsida</taxon>
        <taxon>eudicotyledons</taxon>
        <taxon>Gunneridae</taxon>
        <taxon>Pentapetalae</taxon>
        <taxon>rosids</taxon>
        <taxon>fabids</taxon>
        <taxon>Fabales</taxon>
        <taxon>Fabaceae</taxon>
        <taxon>Papilionoideae</taxon>
        <taxon>50 kb inversion clade</taxon>
        <taxon>NPAAA clade</taxon>
        <taxon>Hologalegina</taxon>
        <taxon>IRL clade</taxon>
        <taxon>Trifolieae</taxon>
        <taxon>Medicago</taxon>
    </lineage>
</organism>
<name>Q8S391_MEDSA</name>
<evidence type="ECO:0000313" key="1">
    <source>
        <dbReference type="EMBL" id="AAM09536.1"/>
    </source>
</evidence>
<dbReference type="EMBL" id="AF491283">
    <property type="protein sequence ID" value="AAM09536.1"/>
    <property type="molecule type" value="Genomic_DNA"/>
</dbReference>
<keyword evidence="1" id="KW-0548">Nucleotidyltransferase</keyword>
<accession>Q8S391</accession>
<keyword evidence="1" id="KW-0695">RNA-directed DNA polymerase</keyword>
<dbReference type="GO" id="GO:0003964">
    <property type="term" value="F:RNA-directed DNA polymerase activity"/>
    <property type="evidence" value="ECO:0007669"/>
    <property type="project" value="UniProtKB-KW"/>
</dbReference>
<feature type="non-terminal residue" evidence="1">
    <location>
        <position position="1"/>
    </location>
</feature>
<reference evidence="1" key="1">
    <citation type="submission" date="2002-03" db="EMBL/GenBank/DDBJ databases">
        <authorList>
            <person name="Friedberg J.N."/>
            <person name="Bowley S.R."/>
        </authorList>
    </citation>
    <scope>NUCLEOTIDE SEQUENCE</scope>
</reference>
<dbReference type="AlphaFoldDB" id="Q8S391"/>